<evidence type="ECO:0000256" key="5">
    <source>
        <dbReference type="ARBA" id="ARBA00023002"/>
    </source>
</evidence>
<dbReference type="Proteomes" id="UP001465153">
    <property type="component" value="Unassembled WGS sequence"/>
</dbReference>
<dbReference type="SUPFAM" id="SSF53213">
    <property type="entry name" value="LigB-like"/>
    <property type="match status" value="1"/>
</dbReference>
<evidence type="ECO:0000313" key="7">
    <source>
        <dbReference type="EMBL" id="GAA6170162.1"/>
    </source>
</evidence>
<dbReference type="InterPro" id="IPR014436">
    <property type="entry name" value="Extradiol_dOase_DODA"/>
</dbReference>
<dbReference type="CDD" id="cd07363">
    <property type="entry name" value="45_DOPA_Dioxygenase"/>
    <property type="match status" value="1"/>
</dbReference>
<keyword evidence="7" id="KW-0223">Dioxygenase</keyword>
<dbReference type="RefSeq" id="WP_353304493.1">
    <property type="nucleotide sequence ID" value="NZ_BAABWN010000020.1"/>
</dbReference>
<dbReference type="PANTHER" id="PTHR30096:SF0">
    <property type="entry name" value="4,5-DOPA DIOXYGENASE EXTRADIOL-LIKE PROTEIN"/>
    <property type="match status" value="1"/>
</dbReference>
<name>A0ABQ0AF07_9GAMM</name>
<dbReference type="GO" id="GO:0051213">
    <property type="term" value="F:dioxygenase activity"/>
    <property type="evidence" value="ECO:0007669"/>
    <property type="project" value="UniProtKB-KW"/>
</dbReference>
<gene>
    <name evidence="7" type="ORF">NBRC116591_39750</name>
</gene>
<comment type="similarity">
    <text evidence="2">Belongs to the DODA-type extradiol aromatic ring-opening dioxygenase family.</text>
</comment>
<keyword evidence="5" id="KW-0560">Oxidoreductase</keyword>
<accession>A0ABQ0AF07</accession>
<proteinExistence type="inferred from homology"/>
<evidence type="ECO:0000256" key="1">
    <source>
        <dbReference type="ARBA" id="ARBA00001947"/>
    </source>
</evidence>
<comment type="cofactor">
    <cofactor evidence="1">
        <name>Zn(2+)</name>
        <dbReference type="ChEBI" id="CHEBI:29105"/>
    </cofactor>
</comment>
<keyword evidence="4" id="KW-0862">Zinc</keyword>
<evidence type="ECO:0000256" key="2">
    <source>
        <dbReference type="ARBA" id="ARBA00007581"/>
    </source>
</evidence>
<reference evidence="7 8" key="1">
    <citation type="submission" date="2024-04" db="EMBL/GenBank/DDBJ databases">
        <title>Draft genome sequence of Sessilibacter corallicola NBRC 116591.</title>
        <authorList>
            <person name="Miyakawa T."/>
            <person name="Kusuya Y."/>
            <person name="Miura T."/>
        </authorList>
    </citation>
    <scope>NUCLEOTIDE SEQUENCE [LARGE SCALE GENOMIC DNA]</scope>
    <source>
        <strain evidence="7 8">KU-00831-HH</strain>
    </source>
</reference>
<evidence type="ECO:0000256" key="3">
    <source>
        <dbReference type="ARBA" id="ARBA00022723"/>
    </source>
</evidence>
<comment type="caution">
    <text evidence="7">The sequence shown here is derived from an EMBL/GenBank/DDBJ whole genome shotgun (WGS) entry which is preliminary data.</text>
</comment>
<dbReference type="PIRSF" id="PIRSF006157">
    <property type="entry name" value="Doxgns_DODA"/>
    <property type="match status" value="1"/>
</dbReference>
<dbReference type="Pfam" id="PF02900">
    <property type="entry name" value="LigB"/>
    <property type="match status" value="1"/>
</dbReference>
<feature type="domain" description="Extradiol ring-cleavage dioxygenase class III enzyme subunit B" evidence="6">
    <location>
        <begin position="37"/>
        <end position="243"/>
    </location>
</feature>
<dbReference type="InterPro" id="IPR004183">
    <property type="entry name" value="Xdiol_dOase_suB"/>
</dbReference>
<organism evidence="7 8">
    <name type="scientific">Sessilibacter corallicola</name>
    <dbReference type="NCBI Taxonomy" id="2904075"/>
    <lineage>
        <taxon>Bacteria</taxon>
        <taxon>Pseudomonadati</taxon>
        <taxon>Pseudomonadota</taxon>
        <taxon>Gammaproteobacteria</taxon>
        <taxon>Cellvibrionales</taxon>
        <taxon>Cellvibrionaceae</taxon>
        <taxon>Sessilibacter</taxon>
    </lineage>
</organism>
<protein>
    <submittedName>
        <fullName evidence="7">Class III extradiol ring-cleavage dioxygenase</fullName>
    </submittedName>
</protein>
<dbReference type="EMBL" id="BAABWN010000020">
    <property type="protein sequence ID" value="GAA6170162.1"/>
    <property type="molecule type" value="Genomic_DNA"/>
</dbReference>
<evidence type="ECO:0000259" key="6">
    <source>
        <dbReference type="Pfam" id="PF02900"/>
    </source>
</evidence>
<dbReference type="Gene3D" id="3.40.830.10">
    <property type="entry name" value="LigB-like"/>
    <property type="match status" value="1"/>
</dbReference>
<keyword evidence="3" id="KW-0479">Metal-binding</keyword>
<evidence type="ECO:0000313" key="8">
    <source>
        <dbReference type="Proteomes" id="UP001465153"/>
    </source>
</evidence>
<dbReference type="PANTHER" id="PTHR30096">
    <property type="entry name" value="4,5-DOPA DIOXYGENASE EXTRADIOL-LIKE PROTEIN"/>
    <property type="match status" value="1"/>
</dbReference>
<sequence length="264" mass="29750">MAISTLFISHGGGPLPLLGDRRHEGLIHNMLEAAEIIEKPDAIIVVSAHWEEKLFKITSSLNPELIYDYYGFPEESYQIKYPVQGNPQLAQTLHQRLTENNLASELDANRGLDHGVFVPLKIMFPNADIPCLQISINANLSPAEHIKLGEVLSELDDHNILVLGSGFSFHNMQAFYAPATGNNKILNEQFDRWLNATCTGKYDGNEINRQDLLENWEKAPGARFAHPREEHLLPLHVCYGCQKRPAIKSLQCDVFGYKTSSFVW</sequence>
<evidence type="ECO:0000256" key="4">
    <source>
        <dbReference type="ARBA" id="ARBA00022833"/>
    </source>
</evidence>
<keyword evidence="8" id="KW-1185">Reference proteome</keyword>